<protein>
    <submittedName>
        <fullName evidence="2">Uncharacterized protein</fullName>
    </submittedName>
</protein>
<sequence>MQDSGPFARAGVARGEAAPEKAGSPCVPDCVANLLFLLAARSGDLAAAVITALYPAGAILLARGVPAERNGPRSCPPS</sequence>
<evidence type="ECO:0000313" key="3">
    <source>
        <dbReference type="Proteomes" id="UP001500831"/>
    </source>
</evidence>
<dbReference type="Proteomes" id="UP001500831">
    <property type="component" value="Unassembled WGS sequence"/>
</dbReference>
<keyword evidence="3" id="KW-1185">Reference proteome</keyword>
<organism evidence="2 3">
    <name type="scientific">Streptosporangium fragile</name>
    <dbReference type="NCBI Taxonomy" id="46186"/>
    <lineage>
        <taxon>Bacteria</taxon>
        <taxon>Bacillati</taxon>
        <taxon>Actinomycetota</taxon>
        <taxon>Actinomycetes</taxon>
        <taxon>Streptosporangiales</taxon>
        <taxon>Streptosporangiaceae</taxon>
        <taxon>Streptosporangium</taxon>
    </lineage>
</organism>
<comment type="caution">
    <text evidence="2">The sequence shown here is derived from an EMBL/GenBank/DDBJ whole genome shotgun (WGS) entry which is preliminary data.</text>
</comment>
<evidence type="ECO:0000256" key="1">
    <source>
        <dbReference type="SAM" id="MobiDB-lite"/>
    </source>
</evidence>
<accession>A0ABP6IGT4</accession>
<evidence type="ECO:0000313" key="2">
    <source>
        <dbReference type="EMBL" id="GAA2881782.1"/>
    </source>
</evidence>
<feature type="region of interest" description="Disordered" evidence="1">
    <location>
        <begin position="1"/>
        <end position="24"/>
    </location>
</feature>
<gene>
    <name evidence="2" type="ORF">GCM10010517_44840</name>
</gene>
<dbReference type="RefSeq" id="WP_344974782.1">
    <property type="nucleotide sequence ID" value="NZ_BAAAVI010000032.1"/>
</dbReference>
<proteinExistence type="predicted"/>
<dbReference type="EMBL" id="BAAAVI010000032">
    <property type="protein sequence ID" value="GAA2881782.1"/>
    <property type="molecule type" value="Genomic_DNA"/>
</dbReference>
<name>A0ABP6IGT4_9ACTN</name>
<reference evidence="3" key="1">
    <citation type="journal article" date="2019" name="Int. J. Syst. Evol. Microbiol.">
        <title>The Global Catalogue of Microorganisms (GCM) 10K type strain sequencing project: providing services to taxonomists for standard genome sequencing and annotation.</title>
        <authorList>
            <consortium name="The Broad Institute Genomics Platform"/>
            <consortium name="The Broad Institute Genome Sequencing Center for Infectious Disease"/>
            <person name="Wu L."/>
            <person name="Ma J."/>
        </authorList>
    </citation>
    <scope>NUCLEOTIDE SEQUENCE [LARGE SCALE GENOMIC DNA]</scope>
    <source>
        <strain evidence="3">JCM 6242</strain>
    </source>
</reference>